<accession>A0A1V4HR65</accession>
<evidence type="ECO:0000313" key="3">
    <source>
        <dbReference type="Proteomes" id="UP000190626"/>
    </source>
</evidence>
<reference evidence="3" key="1">
    <citation type="submission" date="2016-07" db="EMBL/GenBank/DDBJ databases">
        <authorList>
            <person name="Florea S."/>
            <person name="Webb J.S."/>
            <person name="Jaromczyk J."/>
            <person name="Schardl C.L."/>
        </authorList>
    </citation>
    <scope>NUCLEOTIDE SEQUENCE [LARGE SCALE GENOMIC DNA]</scope>
    <source>
        <strain evidence="3">CY1</strain>
    </source>
</reference>
<organism evidence="2 3">
    <name type="scientific">Paenibacillus ferrarius</name>
    <dbReference type="NCBI Taxonomy" id="1469647"/>
    <lineage>
        <taxon>Bacteria</taxon>
        <taxon>Bacillati</taxon>
        <taxon>Bacillota</taxon>
        <taxon>Bacilli</taxon>
        <taxon>Bacillales</taxon>
        <taxon>Paenibacillaceae</taxon>
        <taxon>Paenibacillus</taxon>
    </lineage>
</organism>
<dbReference type="SUPFAM" id="SSF53850">
    <property type="entry name" value="Periplasmic binding protein-like II"/>
    <property type="match status" value="1"/>
</dbReference>
<dbReference type="Proteomes" id="UP000190626">
    <property type="component" value="Unassembled WGS sequence"/>
</dbReference>
<dbReference type="Gene3D" id="3.40.190.10">
    <property type="entry name" value="Periplasmic binding protein-like II"/>
    <property type="match status" value="1"/>
</dbReference>
<sequence length="360" mass="38448">MEGFHLIKNVAAASWKVTTIGVLALSMAACGNGAAKPTEGAVDKGKETAAPVQAASKYPEKALSIIAPSGAGGGWDMTARTIAKVLTETKAMDKPISVENKPGGGGAVFMAEYATKDVKDNYKLFVSSPPILINHLKKEGNTPYGYADTTPLAQLTKDYGAIAVAANSKYKDLKSLLTDMKNDPTKLTVAGGSAPGSMDHLVSILPAFKYGIDPKKVKYVSYDGGGEAVTALLGGNADVLGTDASSLDQYVKAGKIRILAVASPQRLGGNMKDIPTMKEQGVDAEFLIWRGFFGPKNMDAGAKKFWEDTIKKMVDSDVWKKEMTANNWETDYKKADDFKAFLAQQETQLKDMLTALGMQK</sequence>
<dbReference type="Gene3D" id="3.40.190.150">
    <property type="entry name" value="Bordetella uptake gene, domain 1"/>
    <property type="match status" value="1"/>
</dbReference>
<dbReference type="CDD" id="cd07012">
    <property type="entry name" value="PBP2_Bug_TTT"/>
    <property type="match status" value="1"/>
</dbReference>
<dbReference type="EMBL" id="MBTG01000003">
    <property type="protein sequence ID" value="OPH60935.1"/>
    <property type="molecule type" value="Genomic_DNA"/>
</dbReference>
<keyword evidence="3" id="KW-1185">Reference proteome</keyword>
<dbReference type="InterPro" id="IPR042100">
    <property type="entry name" value="Bug_dom1"/>
</dbReference>
<proteinExistence type="inferred from homology"/>
<dbReference type="InterPro" id="IPR005064">
    <property type="entry name" value="BUG"/>
</dbReference>
<dbReference type="PANTHER" id="PTHR42928">
    <property type="entry name" value="TRICARBOXYLATE-BINDING PROTEIN"/>
    <property type="match status" value="1"/>
</dbReference>
<protein>
    <submittedName>
        <fullName evidence="2">Transporter</fullName>
    </submittedName>
</protein>
<dbReference type="PIRSF" id="PIRSF017082">
    <property type="entry name" value="YflP"/>
    <property type="match status" value="1"/>
</dbReference>
<dbReference type="STRING" id="1469647.BC351_16105"/>
<comment type="similarity">
    <text evidence="1">Belongs to the UPF0065 (bug) family.</text>
</comment>
<evidence type="ECO:0000256" key="1">
    <source>
        <dbReference type="ARBA" id="ARBA00006987"/>
    </source>
</evidence>
<dbReference type="PANTHER" id="PTHR42928:SF3">
    <property type="entry name" value="UPF0065 PROTEIN YFLP"/>
    <property type="match status" value="1"/>
</dbReference>
<dbReference type="AlphaFoldDB" id="A0A1V4HR65"/>
<gene>
    <name evidence="2" type="ORF">BC351_16105</name>
</gene>
<name>A0A1V4HR65_9BACL</name>
<dbReference type="Pfam" id="PF03401">
    <property type="entry name" value="TctC"/>
    <property type="match status" value="1"/>
</dbReference>
<comment type="caution">
    <text evidence="2">The sequence shown here is derived from an EMBL/GenBank/DDBJ whole genome shotgun (WGS) entry which is preliminary data.</text>
</comment>
<dbReference type="RefSeq" id="WP_079409686.1">
    <property type="nucleotide sequence ID" value="NZ_MBTG01000003.1"/>
</dbReference>
<evidence type="ECO:0000313" key="2">
    <source>
        <dbReference type="EMBL" id="OPH60935.1"/>
    </source>
</evidence>
<dbReference type="OrthoDB" id="9780943at2"/>